<sequence length="245" mass="27870">MRHRHLSFSQIPPSDRPVRTMDFSSKVQTPLSFKRKRVDNSDIEEQRIANYDAAWRVLEGYLTELSTMLDSHIPFLIFLRKSLDIMTDVLVLKSGKSLNAIKENEIKQKSANRNIAGNGGQEEQKRHDKYVYRQSGRSSYNVATNYEALKTEIDNFLERVTTFIKEAHNRLRTSFALTSQEEKKMGAVTMTSSFLGTGSSVIVAAASVKQPMMSIRRSNVVMAKVSEVTKENVAVNNKSARREKF</sequence>
<dbReference type="EMBL" id="JAUIZM010000007">
    <property type="protein sequence ID" value="KAK1372894.1"/>
    <property type="molecule type" value="Genomic_DNA"/>
</dbReference>
<proteinExistence type="predicted"/>
<accession>A0AAD8HSZ8</accession>
<gene>
    <name evidence="1" type="ORF">POM88_029087</name>
</gene>
<comment type="caution">
    <text evidence="1">The sequence shown here is derived from an EMBL/GenBank/DDBJ whole genome shotgun (WGS) entry which is preliminary data.</text>
</comment>
<keyword evidence="2" id="KW-1185">Reference proteome</keyword>
<reference evidence="1" key="1">
    <citation type="submission" date="2023-02" db="EMBL/GenBank/DDBJ databases">
        <title>Genome of toxic invasive species Heracleum sosnowskyi carries increased number of genes despite the absence of recent whole-genome duplications.</title>
        <authorList>
            <person name="Schelkunov M."/>
            <person name="Shtratnikova V."/>
            <person name="Makarenko M."/>
            <person name="Klepikova A."/>
            <person name="Omelchenko D."/>
            <person name="Novikova G."/>
            <person name="Obukhova E."/>
            <person name="Bogdanov V."/>
            <person name="Penin A."/>
            <person name="Logacheva M."/>
        </authorList>
    </citation>
    <scope>NUCLEOTIDE SEQUENCE</scope>
    <source>
        <strain evidence="1">Hsosn_3</strain>
        <tissue evidence="1">Leaf</tissue>
    </source>
</reference>
<name>A0AAD8HSZ8_9APIA</name>
<dbReference type="AlphaFoldDB" id="A0AAD8HSZ8"/>
<protein>
    <submittedName>
        <fullName evidence="1">Uncharacterized protein</fullName>
    </submittedName>
</protein>
<evidence type="ECO:0000313" key="2">
    <source>
        <dbReference type="Proteomes" id="UP001237642"/>
    </source>
</evidence>
<dbReference type="Proteomes" id="UP001237642">
    <property type="component" value="Unassembled WGS sequence"/>
</dbReference>
<organism evidence="1 2">
    <name type="scientific">Heracleum sosnowskyi</name>
    <dbReference type="NCBI Taxonomy" id="360622"/>
    <lineage>
        <taxon>Eukaryota</taxon>
        <taxon>Viridiplantae</taxon>
        <taxon>Streptophyta</taxon>
        <taxon>Embryophyta</taxon>
        <taxon>Tracheophyta</taxon>
        <taxon>Spermatophyta</taxon>
        <taxon>Magnoliopsida</taxon>
        <taxon>eudicotyledons</taxon>
        <taxon>Gunneridae</taxon>
        <taxon>Pentapetalae</taxon>
        <taxon>asterids</taxon>
        <taxon>campanulids</taxon>
        <taxon>Apiales</taxon>
        <taxon>Apiaceae</taxon>
        <taxon>Apioideae</taxon>
        <taxon>apioid superclade</taxon>
        <taxon>Tordylieae</taxon>
        <taxon>Tordyliinae</taxon>
        <taxon>Heracleum</taxon>
    </lineage>
</organism>
<reference evidence="1" key="2">
    <citation type="submission" date="2023-05" db="EMBL/GenBank/DDBJ databases">
        <authorList>
            <person name="Schelkunov M.I."/>
        </authorList>
    </citation>
    <scope>NUCLEOTIDE SEQUENCE</scope>
    <source>
        <strain evidence="1">Hsosn_3</strain>
        <tissue evidence="1">Leaf</tissue>
    </source>
</reference>
<evidence type="ECO:0000313" key="1">
    <source>
        <dbReference type="EMBL" id="KAK1372894.1"/>
    </source>
</evidence>